<dbReference type="AlphaFoldDB" id="A0A9Q0J3H9"/>
<protein>
    <submittedName>
        <fullName evidence="2">Uncharacterized protein</fullName>
    </submittedName>
</protein>
<feature type="region of interest" description="Disordered" evidence="1">
    <location>
        <begin position="286"/>
        <end position="322"/>
    </location>
</feature>
<feature type="compositionally biased region" description="Acidic residues" evidence="1">
    <location>
        <begin position="179"/>
        <end position="209"/>
    </location>
</feature>
<sequence length="322" mass="37008">MLLVCEIGIFFLTGRLWLKGKEWSFTFEEVGRSAINNCGVHWKHRLRMIVHWKLHFGGTWFHNRPDMPYVGGLMLKDQVGSDYASLVEFELRMRQLEFVPPVEYFYKFEGESTKDLRIIENEMHLLRIVESMEQRGIDTIEVFVKHAWNDHDIMNEEAEEQGNNGDNAVEEQGNNGDNAAEEDQEANDDNAVEEVPNESGGDNDSEGGDDDHLPSDVHHEEDDSGGYEEDDGRVEMEMDYSDEEDEDYAPSNEDQDEDLDEEFDEEFEEGFGVEYEEDWDEHIEVNLDEESGIVAPEAEQESRKDKGKKRGGSERTCNSSGA</sequence>
<proteinExistence type="predicted"/>
<feature type="compositionally biased region" description="Acidic residues" evidence="1">
    <location>
        <begin position="222"/>
        <end position="271"/>
    </location>
</feature>
<reference evidence="2" key="1">
    <citation type="submission" date="2022-02" db="EMBL/GenBank/DDBJ databases">
        <authorList>
            <person name="Henning P.M."/>
            <person name="McCubbin A.G."/>
            <person name="Shore J.S."/>
        </authorList>
    </citation>
    <scope>NUCLEOTIDE SEQUENCE</scope>
    <source>
        <strain evidence="2">F60SS</strain>
        <tissue evidence="2">Leaves</tissue>
    </source>
</reference>
<accession>A0A9Q0J3H9</accession>
<comment type="caution">
    <text evidence="2">The sequence shown here is derived from an EMBL/GenBank/DDBJ whole genome shotgun (WGS) entry which is preliminary data.</text>
</comment>
<feature type="compositionally biased region" description="Polar residues" evidence="1">
    <location>
        <begin position="161"/>
        <end position="177"/>
    </location>
</feature>
<dbReference type="Proteomes" id="UP001141552">
    <property type="component" value="Unassembled WGS sequence"/>
</dbReference>
<evidence type="ECO:0000313" key="3">
    <source>
        <dbReference type="Proteomes" id="UP001141552"/>
    </source>
</evidence>
<name>A0A9Q0J3H9_9ROSI</name>
<gene>
    <name evidence="2" type="ORF">Tsubulata_018192</name>
</gene>
<organism evidence="2 3">
    <name type="scientific">Turnera subulata</name>
    <dbReference type="NCBI Taxonomy" id="218843"/>
    <lineage>
        <taxon>Eukaryota</taxon>
        <taxon>Viridiplantae</taxon>
        <taxon>Streptophyta</taxon>
        <taxon>Embryophyta</taxon>
        <taxon>Tracheophyta</taxon>
        <taxon>Spermatophyta</taxon>
        <taxon>Magnoliopsida</taxon>
        <taxon>eudicotyledons</taxon>
        <taxon>Gunneridae</taxon>
        <taxon>Pentapetalae</taxon>
        <taxon>rosids</taxon>
        <taxon>fabids</taxon>
        <taxon>Malpighiales</taxon>
        <taxon>Passifloraceae</taxon>
        <taxon>Turnera</taxon>
    </lineage>
</organism>
<evidence type="ECO:0000256" key="1">
    <source>
        <dbReference type="SAM" id="MobiDB-lite"/>
    </source>
</evidence>
<dbReference type="EMBL" id="JAKUCV010006511">
    <property type="protein sequence ID" value="KAJ4827024.1"/>
    <property type="molecule type" value="Genomic_DNA"/>
</dbReference>
<keyword evidence="3" id="KW-1185">Reference proteome</keyword>
<feature type="compositionally biased region" description="Basic and acidic residues" evidence="1">
    <location>
        <begin position="210"/>
        <end position="221"/>
    </location>
</feature>
<feature type="region of interest" description="Disordered" evidence="1">
    <location>
        <begin position="158"/>
        <end position="271"/>
    </location>
</feature>
<reference evidence="2" key="2">
    <citation type="journal article" date="2023" name="Plants (Basel)">
        <title>Annotation of the Turnera subulata (Passifloraceae) Draft Genome Reveals the S-Locus Evolved after the Divergence of Turneroideae from Passifloroideae in a Stepwise Manner.</title>
        <authorList>
            <person name="Henning P.M."/>
            <person name="Roalson E.H."/>
            <person name="Mir W."/>
            <person name="McCubbin A.G."/>
            <person name="Shore J.S."/>
        </authorList>
    </citation>
    <scope>NUCLEOTIDE SEQUENCE</scope>
    <source>
        <strain evidence="2">F60SS</strain>
    </source>
</reference>
<evidence type="ECO:0000313" key="2">
    <source>
        <dbReference type="EMBL" id="KAJ4827024.1"/>
    </source>
</evidence>